<dbReference type="KEGG" id="mfol:DXT68_01145"/>
<organism evidence="5 6">
    <name type="scientific">Microbacterium foliorum</name>
    <dbReference type="NCBI Taxonomy" id="104336"/>
    <lineage>
        <taxon>Bacteria</taxon>
        <taxon>Bacillati</taxon>
        <taxon>Actinomycetota</taxon>
        <taxon>Actinomycetes</taxon>
        <taxon>Micrococcales</taxon>
        <taxon>Microbacteriaceae</taxon>
        <taxon>Microbacterium</taxon>
    </lineage>
</organism>
<evidence type="ECO:0000256" key="3">
    <source>
        <dbReference type="ARBA" id="ARBA00023163"/>
    </source>
</evidence>
<dbReference type="GO" id="GO:0000976">
    <property type="term" value="F:transcription cis-regulatory region binding"/>
    <property type="evidence" value="ECO:0007669"/>
    <property type="project" value="TreeGrafter"/>
</dbReference>
<dbReference type="PROSITE" id="PS50932">
    <property type="entry name" value="HTH_LACI_2"/>
    <property type="match status" value="1"/>
</dbReference>
<dbReference type="GeneID" id="94442988"/>
<accession>A0A0F0KZ13</accession>
<dbReference type="RefSeq" id="WP_082068820.1">
    <property type="nucleotide sequence ID" value="NZ_CP031425.1"/>
</dbReference>
<dbReference type="CDD" id="cd06267">
    <property type="entry name" value="PBP1_LacI_sugar_binding-like"/>
    <property type="match status" value="1"/>
</dbReference>
<dbReference type="PANTHER" id="PTHR30146">
    <property type="entry name" value="LACI-RELATED TRANSCRIPTIONAL REPRESSOR"/>
    <property type="match status" value="1"/>
</dbReference>
<dbReference type="SUPFAM" id="SSF47413">
    <property type="entry name" value="lambda repressor-like DNA-binding domains"/>
    <property type="match status" value="1"/>
</dbReference>
<dbReference type="InterPro" id="IPR000843">
    <property type="entry name" value="HTH_LacI"/>
</dbReference>
<dbReference type="Proteomes" id="UP000033572">
    <property type="component" value="Unassembled WGS sequence"/>
</dbReference>
<dbReference type="InterPro" id="IPR028082">
    <property type="entry name" value="Peripla_BP_I"/>
</dbReference>
<dbReference type="CDD" id="cd01392">
    <property type="entry name" value="HTH_LacI"/>
    <property type="match status" value="1"/>
</dbReference>
<evidence type="ECO:0000313" key="5">
    <source>
        <dbReference type="EMBL" id="KJL24526.1"/>
    </source>
</evidence>
<comment type="caution">
    <text evidence="5">The sequence shown here is derived from an EMBL/GenBank/DDBJ whole genome shotgun (WGS) entry which is preliminary data.</text>
</comment>
<dbReference type="Gene3D" id="1.10.260.40">
    <property type="entry name" value="lambda repressor-like DNA-binding domains"/>
    <property type="match status" value="1"/>
</dbReference>
<dbReference type="Gene3D" id="3.40.50.2300">
    <property type="match status" value="2"/>
</dbReference>
<sequence length="353" mass="35945">MSSSSSSLSSEPGGPGLRVTVSDVAAAAGVSRATATRALKGEGRFAPETQERILAEAERLGYVRNTMAAELAAGRTGTVGLMLRDASNPAYGLLFSRLQDEAHRRGLDLVTVTIGADEQGAEQVNALHRLLGMRVAGLIVATGGITAAQLEPFADQVPIVRAGRVETATGIHTAHYDDPSHGTMLASHVLSLGHRNVVVLSGASDVSFAEHLRASAMRETLVAGGASVTLLSAGAAPTEGVDEALAAVRDGATAVMCASDYRQLAVMRASRAAGLSVPGDVSVTGCDGILPGADLLGLTTLRIPVEAVAAAAVETMQRLLSPDADSDSDSDSESTVRQAFVGTLVPGTTAAAV</sequence>
<protein>
    <submittedName>
        <fullName evidence="5">Catabolite control protein A</fullName>
    </submittedName>
</protein>
<dbReference type="AlphaFoldDB" id="A0A0F0KZ13"/>
<evidence type="ECO:0000256" key="1">
    <source>
        <dbReference type="ARBA" id="ARBA00023015"/>
    </source>
</evidence>
<dbReference type="PROSITE" id="PS00356">
    <property type="entry name" value="HTH_LACI_1"/>
    <property type="match status" value="1"/>
</dbReference>
<gene>
    <name evidence="5" type="primary">ccpA_1</name>
    <name evidence="5" type="ORF">RN50_00638</name>
</gene>
<dbReference type="SMART" id="SM00354">
    <property type="entry name" value="HTH_LACI"/>
    <property type="match status" value="1"/>
</dbReference>
<dbReference type="SUPFAM" id="SSF53822">
    <property type="entry name" value="Periplasmic binding protein-like I"/>
    <property type="match status" value="1"/>
</dbReference>
<evidence type="ECO:0000259" key="4">
    <source>
        <dbReference type="PROSITE" id="PS50932"/>
    </source>
</evidence>
<dbReference type="InterPro" id="IPR010982">
    <property type="entry name" value="Lambda_DNA-bd_dom_sf"/>
</dbReference>
<proteinExistence type="predicted"/>
<dbReference type="Pfam" id="PF13377">
    <property type="entry name" value="Peripla_BP_3"/>
    <property type="match status" value="1"/>
</dbReference>
<dbReference type="PATRIC" id="fig|104336.4.peg.658"/>
<keyword evidence="2" id="KW-0238">DNA-binding</keyword>
<evidence type="ECO:0000313" key="6">
    <source>
        <dbReference type="Proteomes" id="UP000033572"/>
    </source>
</evidence>
<reference evidence="5 6" key="1">
    <citation type="submission" date="2015-02" db="EMBL/GenBank/DDBJ databases">
        <title>Draft genome sequences of ten Microbacterium spp. with emphasis on heavy metal contaminated environments.</title>
        <authorList>
            <person name="Corretto E."/>
        </authorList>
    </citation>
    <scope>NUCLEOTIDE SEQUENCE [LARGE SCALE GENOMIC DNA]</scope>
    <source>
        <strain evidence="5 6">DSM 12966</strain>
    </source>
</reference>
<dbReference type="InterPro" id="IPR046335">
    <property type="entry name" value="LacI/GalR-like_sensor"/>
</dbReference>
<evidence type="ECO:0000256" key="2">
    <source>
        <dbReference type="ARBA" id="ARBA00023125"/>
    </source>
</evidence>
<dbReference type="Pfam" id="PF00356">
    <property type="entry name" value="LacI"/>
    <property type="match status" value="1"/>
</dbReference>
<keyword evidence="1" id="KW-0805">Transcription regulation</keyword>
<dbReference type="PANTHER" id="PTHR30146:SF138">
    <property type="entry name" value="TRANSCRIPTIONAL REGULATORY PROTEIN"/>
    <property type="match status" value="1"/>
</dbReference>
<dbReference type="EMBL" id="JYIU01000031">
    <property type="protein sequence ID" value="KJL24526.1"/>
    <property type="molecule type" value="Genomic_DNA"/>
</dbReference>
<keyword evidence="6" id="KW-1185">Reference proteome</keyword>
<name>A0A0F0KZ13_9MICO</name>
<feature type="domain" description="HTH lacI-type" evidence="4">
    <location>
        <begin position="19"/>
        <end position="73"/>
    </location>
</feature>
<keyword evidence="3" id="KW-0804">Transcription</keyword>
<dbReference type="GO" id="GO:0003700">
    <property type="term" value="F:DNA-binding transcription factor activity"/>
    <property type="evidence" value="ECO:0007669"/>
    <property type="project" value="TreeGrafter"/>
</dbReference>